<dbReference type="Proteomes" id="UP001153069">
    <property type="component" value="Unassembled WGS sequence"/>
</dbReference>
<feature type="compositionally biased region" description="Polar residues" evidence="1">
    <location>
        <begin position="171"/>
        <end position="184"/>
    </location>
</feature>
<accession>A0A9N8HNY0</accession>
<reference evidence="2" key="1">
    <citation type="submission" date="2020-06" db="EMBL/GenBank/DDBJ databases">
        <authorList>
            <consortium name="Plant Systems Biology data submission"/>
        </authorList>
    </citation>
    <scope>NUCLEOTIDE SEQUENCE</scope>
    <source>
        <strain evidence="2">D6</strain>
    </source>
</reference>
<gene>
    <name evidence="2" type="ORF">SEMRO_1022_G232370.1</name>
</gene>
<keyword evidence="3" id="KW-1185">Reference proteome</keyword>
<dbReference type="OrthoDB" id="48999at2759"/>
<name>A0A9N8HNY0_9STRA</name>
<dbReference type="AlphaFoldDB" id="A0A9N8HNY0"/>
<protein>
    <submittedName>
        <fullName evidence="2">Uncharacterized protein</fullName>
    </submittedName>
</protein>
<proteinExistence type="predicted"/>
<comment type="caution">
    <text evidence="2">The sequence shown here is derived from an EMBL/GenBank/DDBJ whole genome shotgun (WGS) entry which is preliminary data.</text>
</comment>
<feature type="compositionally biased region" description="Low complexity" evidence="1">
    <location>
        <begin position="17"/>
        <end position="34"/>
    </location>
</feature>
<feature type="region of interest" description="Disordered" evidence="1">
    <location>
        <begin position="1"/>
        <end position="38"/>
    </location>
</feature>
<evidence type="ECO:0000256" key="1">
    <source>
        <dbReference type="SAM" id="MobiDB-lite"/>
    </source>
</evidence>
<feature type="region of interest" description="Disordered" evidence="1">
    <location>
        <begin position="165"/>
        <end position="184"/>
    </location>
</feature>
<organism evidence="2 3">
    <name type="scientific">Seminavis robusta</name>
    <dbReference type="NCBI Taxonomy" id="568900"/>
    <lineage>
        <taxon>Eukaryota</taxon>
        <taxon>Sar</taxon>
        <taxon>Stramenopiles</taxon>
        <taxon>Ochrophyta</taxon>
        <taxon>Bacillariophyta</taxon>
        <taxon>Bacillariophyceae</taxon>
        <taxon>Bacillariophycidae</taxon>
        <taxon>Naviculales</taxon>
        <taxon>Naviculaceae</taxon>
        <taxon>Seminavis</taxon>
    </lineage>
</organism>
<dbReference type="EMBL" id="CAICTM010001020">
    <property type="protein sequence ID" value="CAB9519505.1"/>
    <property type="molecule type" value="Genomic_DNA"/>
</dbReference>
<sequence>MTSPAGQEQLKAPVGEDLTSTDFTASTSTTSNDDSMTERLTRVGFSSIQIRSFDRILGDNPDVRSGPPLSIGWDYEEGDVMDLNAYELGKRYKEDKASSEEPVTRLTNGTRRDMLRKLGVRIEEIIEAENEVYRIKKSRQETMNQSKVYERTEEMLQSAKRKLKRRFFAPKNSNPQPLAKATTA</sequence>
<evidence type="ECO:0000313" key="3">
    <source>
        <dbReference type="Proteomes" id="UP001153069"/>
    </source>
</evidence>
<evidence type="ECO:0000313" key="2">
    <source>
        <dbReference type="EMBL" id="CAB9519505.1"/>
    </source>
</evidence>